<dbReference type="OrthoDB" id="6516490at2759"/>
<comment type="caution">
    <text evidence="1">The sequence shown here is derived from an EMBL/GenBank/DDBJ whole genome shotgun (WGS) entry which is preliminary data.</text>
</comment>
<sequence length="256" mass="28881">MMINCNPMKIPGIIGDTSLDNYDDSRTFSSKTYQEAIGSLMYIATGTRPDISYIVGKLSQDNRDPREIHWAAVKRILGYLRGTSDYCLRFNSTPGKLKACTDASWSTTTNAKSCSEYVLKLGENVVGWRSSKQKLVVLSTMESEFSVACDYVRAMKWCVSLLEEVNENHLIEASTPVEIDSQGLIDMINNQKVSCSTRYINRKLYFIKDDFEKVDFGMKRQNRFGVSNPAGSRRIRSDQWESDRTEIGAGLQSLAV</sequence>
<dbReference type="AlphaFoldDB" id="A0A4Y2C531"/>
<protein>
    <submittedName>
        <fullName evidence="1">Retrovirus-related Pol polyprotein from transposon TNT 1-94</fullName>
    </submittedName>
</protein>
<proteinExistence type="predicted"/>
<keyword evidence="2" id="KW-1185">Reference proteome</keyword>
<accession>A0A4Y2C531</accession>
<dbReference type="PANTHER" id="PTHR11439">
    <property type="entry name" value="GAG-POL-RELATED RETROTRANSPOSON"/>
    <property type="match status" value="1"/>
</dbReference>
<organism evidence="1 2">
    <name type="scientific">Araneus ventricosus</name>
    <name type="common">Orbweaver spider</name>
    <name type="synonym">Epeira ventricosa</name>
    <dbReference type="NCBI Taxonomy" id="182803"/>
    <lineage>
        <taxon>Eukaryota</taxon>
        <taxon>Metazoa</taxon>
        <taxon>Ecdysozoa</taxon>
        <taxon>Arthropoda</taxon>
        <taxon>Chelicerata</taxon>
        <taxon>Arachnida</taxon>
        <taxon>Araneae</taxon>
        <taxon>Araneomorphae</taxon>
        <taxon>Entelegynae</taxon>
        <taxon>Araneoidea</taxon>
        <taxon>Araneidae</taxon>
        <taxon>Araneus</taxon>
    </lineage>
</organism>
<dbReference type="Proteomes" id="UP000499080">
    <property type="component" value="Unassembled WGS sequence"/>
</dbReference>
<name>A0A4Y2C531_ARAVE</name>
<dbReference type="EMBL" id="BGPR01000143">
    <property type="protein sequence ID" value="GBL98867.1"/>
    <property type="molecule type" value="Genomic_DNA"/>
</dbReference>
<dbReference type="PANTHER" id="PTHR11439:SF440">
    <property type="entry name" value="INTEGRASE CATALYTIC DOMAIN-CONTAINING PROTEIN"/>
    <property type="match status" value="1"/>
</dbReference>
<evidence type="ECO:0000313" key="2">
    <source>
        <dbReference type="Proteomes" id="UP000499080"/>
    </source>
</evidence>
<dbReference type="CDD" id="cd09272">
    <property type="entry name" value="RNase_HI_RT_Ty1"/>
    <property type="match status" value="1"/>
</dbReference>
<gene>
    <name evidence="1" type="primary">POLX_2078</name>
    <name evidence="1" type="ORF">AVEN_165701_1</name>
</gene>
<evidence type="ECO:0000313" key="1">
    <source>
        <dbReference type="EMBL" id="GBL98867.1"/>
    </source>
</evidence>
<reference evidence="1 2" key="1">
    <citation type="journal article" date="2019" name="Sci. Rep.">
        <title>Orb-weaving spider Araneus ventricosus genome elucidates the spidroin gene catalogue.</title>
        <authorList>
            <person name="Kono N."/>
            <person name="Nakamura H."/>
            <person name="Ohtoshi R."/>
            <person name="Moran D.A.P."/>
            <person name="Shinohara A."/>
            <person name="Yoshida Y."/>
            <person name="Fujiwara M."/>
            <person name="Mori M."/>
            <person name="Tomita M."/>
            <person name="Arakawa K."/>
        </authorList>
    </citation>
    <scope>NUCLEOTIDE SEQUENCE [LARGE SCALE GENOMIC DNA]</scope>
</reference>